<dbReference type="GO" id="GO:0004341">
    <property type="term" value="F:gluconolactonase activity"/>
    <property type="evidence" value="ECO:0007669"/>
    <property type="project" value="TreeGrafter"/>
</dbReference>
<evidence type="ECO:0000256" key="3">
    <source>
        <dbReference type="PIRSR" id="PIRSR605511-2"/>
    </source>
</evidence>
<feature type="binding site" evidence="3">
    <location>
        <position position="117"/>
    </location>
    <ligand>
        <name>substrate</name>
    </ligand>
</feature>
<dbReference type="InterPro" id="IPR013658">
    <property type="entry name" value="SGL"/>
</dbReference>
<protein>
    <submittedName>
        <fullName evidence="5">Sugar lactone lactonase YvrE</fullName>
    </submittedName>
</protein>
<dbReference type="Gene3D" id="2.120.10.30">
    <property type="entry name" value="TolB, C-terminal domain"/>
    <property type="match status" value="1"/>
</dbReference>
<dbReference type="PANTHER" id="PTHR10907">
    <property type="entry name" value="REGUCALCIN"/>
    <property type="match status" value="1"/>
</dbReference>
<organism evidence="5 6">
    <name type="scientific">Goodfellowiella coeruleoviolacea</name>
    <dbReference type="NCBI Taxonomy" id="334858"/>
    <lineage>
        <taxon>Bacteria</taxon>
        <taxon>Bacillati</taxon>
        <taxon>Actinomycetota</taxon>
        <taxon>Actinomycetes</taxon>
        <taxon>Pseudonocardiales</taxon>
        <taxon>Pseudonocardiaceae</taxon>
        <taxon>Goodfellowiella</taxon>
    </lineage>
</organism>
<reference evidence="5" key="1">
    <citation type="submission" date="2022-06" db="EMBL/GenBank/DDBJ databases">
        <title>Genomic Encyclopedia of Archaeal and Bacterial Type Strains, Phase II (KMG-II): from individual species to whole genera.</title>
        <authorList>
            <person name="Goeker M."/>
        </authorList>
    </citation>
    <scope>NUCLEOTIDE SEQUENCE</scope>
    <source>
        <strain evidence="5">DSM 43935</strain>
    </source>
</reference>
<dbReference type="PRINTS" id="PR01790">
    <property type="entry name" value="SMP30FAMILY"/>
</dbReference>
<feature type="binding site" evidence="3">
    <location>
        <position position="195"/>
    </location>
    <ligand>
        <name>a divalent metal cation</name>
        <dbReference type="ChEBI" id="CHEBI:60240"/>
    </ligand>
</feature>
<dbReference type="InterPro" id="IPR005511">
    <property type="entry name" value="SMP-30"/>
</dbReference>
<proteinExistence type="inferred from homology"/>
<dbReference type="InterPro" id="IPR011042">
    <property type="entry name" value="6-blade_b-propeller_TolB-like"/>
</dbReference>
<dbReference type="PANTHER" id="PTHR10907:SF47">
    <property type="entry name" value="REGUCALCIN"/>
    <property type="match status" value="1"/>
</dbReference>
<feature type="domain" description="SMP-30/Gluconolactonase/LRE-like region" evidence="4">
    <location>
        <begin position="14"/>
        <end position="253"/>
    </location>
</feature>
<dbReference type="Proteomes" id="UP001206128">
    <property type="component" value="Unassembled WGS sequence"/>
</dbReference>
<dbReference type="GO" id="GO:0005509">
    <property type="term" value="F:calcium ion binding"/>
    <property type="evidence" value="ECO:0007669"/>
    <property type="project" value="TreeGrafter"/>
</dbReference>
<comment type="caution">
    <text evidence="5">The sequence shown here is derived from an EMBL/GenBank/DDBJ whole genome shotgun (WGS) entry which is preliminary data.</text>
</comment>
<sequence>MRAQPVTAVCTDHGEGPVWNPETGQLLWVDMLAGDVVSMAPPTGHVSRTHVGAVAAVLRPTSSGGLVLAVERGFAFLPPGQQEPVTLPELWQDTGVRMNDGGCDPQGRFYAGSMAYDEGPGRGRLWRLDHDGTATAVLDGVTISNGLVWSHDGHSAYYVDTPTQRVDVFDFDAASGTLHNRRPLVSIPEQAGSPDGMTLDEAGRLWVALWGGSAVHCYDQQGQLLEVVDVPARQVTACAFGGPDLADLYITTSRTGLTDPEPLAGAVFSVRPGTRGVPVLPFTGPLPT</sequence>
<dbReference type="AlphaFoldDB" id="A0AAE3G9M6"/>
<comment type="similarity">
    <text evidence="1">Belongs to the SMP-30/CGR1 family.</text>
</comment>
<dbReference type="RefSeq" id="WP_253767624.1">
    <property type="nucleotide sequence ID" value="NZ_JAMTCK010000002.1"/>
</dbReference>
<accession>A0AAE3G9M6</accession>
<evidence type="ECO:0000313" key="6">
    <source>
        <dbReference type="Proteomes" id="UP001206128"/>
    </source>
</evidence>
<feature type="active site" description="Proton donor/acceptor" evidence="2">
    <location>
        <position position="195"/>
    </location>
</feature>
<feature type="binding site" evidence="3">
    <location>
        <position position="15"/>
    </location>
    <ligand>
        <name>a divalent metal cation</name>
        <dbReference type="ChEBI" id="CHEBI:60240"/>
    </ligand>
</feature>
<comment type="cofactor">
    <cofactor evidence="3">
        <name>Zn(2+)</name>
        <dbReference type="ChEBI" id="CHEBI:29105"/>
    </cofactor>
    <text evidence="3">Binds 1 divalent metal cation per subunit.</text>
</comment>
<feature type="binding site" evidence="3">
    <location>
        <position position="99"/>
    </location>
    <ligand>
        <name>substrate</name>
    </ligand>
</feature>
<evidence type="ECO:0000259" key="4">
    <source>
        <dbReference type="Pfam" id="PF08450"/>
    </source>
</evidence>
<evidence type="ECO:0000256" key="2">
    <source>
        <dbReference type="PIRSR" id="PIRSR605511-1"/>
    </source>
</evidence>
<name>A0AAE3G9M6_9PSEU</name>
<keyword evidence="6" id="KW-1185">Reference proteome</keyword>
<feature type="binding site" evidence="3">
    <location>
        <position position="145"/>
    </location>
    <ligand>
        <name>a divalent metal cation</name>
        <dbReference type="ChEBI" id="CHEBI:60240"/>
    </ligand>
</feature>
<dbReference type="Pfam" id="PF08450">
    <property type="entry name" value="SGL"/>
    <property type="match status" value="1"/>
</dbReference>
<dbReference type="EMBL" id="JAMTCK010000002">
    <property type="protein sequence ID" value="MCP2164206.1"/>
    <property type="molecule type" value="Genomic_DNA"/>
</dbReference>
<keyword evidence="3" id="KW-0479">Metal-binding</keyword>
<gene>
    <name evidence="5" type="ORF">LX83_001046</name>
</gene>
<keyword evidence="3" id="KW-0862">Zinc</keyword>
<dbReference type="GO" id="GO:0019853">
    <property type="term" value="P:L-ascorbic acid biosynthetic process"/>
    <property type="evidence" value="ECO:0007669"/>
    <property type="project" value="TreeGrafter"/>
</dbReference>
<dbReference type="SUPFAM" id="SSF63829">
    <property type="entry name" value="Calcium-dependent phosphotriesterase"/>
    <property type="match status" value="1"/>
</dbReference>
<evidence type="ECO:0000313" key="5">
    <source>
        <dbReference type="EMBL" id="MCP2164206.1"/>
    </source>
</evidence>
<evidence type="ECO:0000256" key="1">
    <source>
        <dbReference type="ARBA" id="ARBA00008853"/>
    </source>
</evidence>
<feature type="binding site" evidence="3">
    <location>
        <position position="97"/>
    </location>
    <ligand>
        <name>substrate</name>
    </ligand>
</feature>